<accession>A0A841HKF3</accession>
<sequence>MQLLRSLVYTTWLFVGTAIYAVIVLLLSWLPSKQLYRVANSWSHTQLWVLKVCCGLSYRVEGTENIIPGAHVSMWKHSSAWETIAQAGIFPPQSWVLKRELMWIPLVGWALHFLRPIAINRSAGASAVNQVVEQGKERLASGLWVLVFPEGTRVAAGEKRKYGVSGALLASRAGCKIIPVAHNAGLFWPRRGWVKKPGVIQVAIGPPIDAAGRDPRELNEEVRTWIEAKLASMTKAS</sequence>
<dbReference type="RefSeq" id="WP_184331061.1">
    <property type="nucleotide sequence ID" value="NZ_JACHHZ010000002.1"/>
</dbReference>
<feature type="domain" description="Phospholipid/glycerol acyltransferase" evidence="5">
    <location>
        <begin position="71"/>
        <end position="185"/>
    </location>
</feature>
<evidence type="ECO:0000313" key="6">
    <source>
        <dbReference type="EMBL" id="MBB6093054.1"/>
    </source>
</evidence>
<dbReference type="EMBL" id="JACHHZ010000002">
    <property type="protein sequence ID" value="MBB6093054.1"/>
    <property type="molecule type" value="Genomic_DNA"/>
</dbReference>
<comment type="caution">
    <text evidence="6">The sequence shown here is derived from an EMBL/GenBank/DDBJ whole genome shotgun (WGS) entry which is preliminary data.</text>
</comment>
<dbReference type="Pfam" id="PF01553">
    <property type="entry name" value="Acyltransferase"/>
    <property type="match status" value="1"/>
</dbReference>
<dbReference type="GO" id="GO:0006654">
    <property type="term" value="P:phosphatidic acid biosynthetic process"/>
    <property type="evidence" value="ECO:0007669"/>
    <property type="project" value="TreeGrafter"/>
</dbReference>
<dbReference type="CDD" id="cd07989">
    <property type="entry name" value="LPLAT_AGPAT-like"/>
    <property type="match status" value="1"/>
</dbReference>
<keyword evidence="4" id="KW-0812">Transmembrane</keyword>
<keyword evidence="3 6" id="KW-0012">Acyltransferase</keyword>
<organism evidence="6 7">
    <name type="scientific">Povalibacter uvarum</name>
    <dbReference type="NCBI Taxonomy" id="732238"/>
    <lineage>
        <taxon>Bacteria</taxon>
        <taxon>Pseudomonadati</taxon>
        <taxon>Pseudomonadota</taxon>
        <taxon>Gammaproteobacteria</taxon>
        <taxon>Steroidobacterales</taxon>
        <taxon>Steroidobacteraceae</taxon>
        <taxon>Povalibacter</taxon>
    </lineage>
</organism>
<protein>
    <submittedName>
        <fullName evidence="6">1-acyl-sn-glycerol-3-phosphate acyltransferase</fullName>
        <ecNumber evidence="6">2.3.1.51</ecNumber>
    </submittedName>
</protein>
<dbReference type="SUPFAM" id="SSF69593">
    <property type="entry name" value="Glycerol-3-phosphate (1)-acyltransferase"/>
    <property type="match status" value="1"/>
</dbReference>
<comment type="pathway">
    <text evidence="1">Lipid metabolism.</text>
</comment>
<keyword evidence="2 6" id="KW-0808">Transferase</keyword>
<dbReference type="PANTHER" id="PTHR10434">
    <property type="entry name" value="1-ACYL-SN-GLYCEROL-3-PHOSPHATE ACYLTRANSFERASE"/>
    <property type="match status" value="1"/>
</dbReference>
<dbReference type="SMART" id="SM00563">
    <property type="entry name" value="PlsC"/>
    <property type="match status" value="1"/>
</dbReference>
<evidence type="ECO:0000259" key="5">
    <source>
        <dbReference type="SMART" id="SM00563"/>
    </source>
</evidence>
<reference evidence="6 7" key="1">
    <citation type="submission" date="2020-08" db="EMBL/GenBank/DDBJ databases">
        <title>Genomic Encyclopedia of Type Strains, Phase IV (KMG-IV): sequencing the most valuable type-strain genomes for metagenomic binning, comparative biology and taxonomic classification.</title>
        <authorList>
            <person name="Goeker M."/>
        </authorList>
    </citation>
    <scope>NUCLEOTIDE SEQUENCE [LARGE SCALE GENOMIC DNA]</scope>
    <source>
        <strain evidence="6 7">DSM 26723</strain>
    </source>
</reference>
<proteinExistence type="predicted"/>
<evidence type="ECO:0000313" key="7">
    <source>
        <dbReference type="Proteomes" id="UP000588068"/>
    </source>
</evidence>
<dbReference type="GO" id="GO:0003841">
    <property type="term" value="F:1-acylglycerol-3-phosphate O-acyltransferase activity"/>
    <property type="evidence" value="ECO:0007669"/>
    <property type="project" value="UniProtKB-EC"/>
</dbReference>
<keyword evidence="4" id="KW-1133">Transmembrane helix</keyword>
<evidence type="ECO:0000256" key="4">
    <source>
        <dbReference type="SAM" id="Phobius"/>
    </source>
</evidence>
<evidence type="ECO:0000256" key="1">
    <source>
        <dbReference type="ARBA" id="ARBA00005189"/>
    </source>
</evidence>
<name>A0A841HKF3_9GAMM</name>
<dbReference type="PANTHER" id="PTHR10434:SF40">
    <property type="entry name" value="1-ACYL-SN-GLYCEROL-3-PHOSPHATE ACYLTRANSFERASE"/>
    <property type="match status" value="1"/>
</dbReference>
<dbReference type="InterPro" id="IPR002123">
    <property type="entry name" value="Plipid/glycerol_acylTrfase"/>
</dbReference>
<dbReference type="Proteomes" id="UP000588068">
    <property type="component" value="Unassembled WGS sequence"/>
</dbReference>
<keyword evidence="4" id="KW-0472">Membrane</keyword>
<feature type="transmembrane region" description="Helical" evidence="4">
    <location>
        <begin position="12"/>
        <end position="30"/>
    </location>
</feature>
<evidence type="ECO:0000256" key="2">
    <source>
        <dbReference type="ARBA" id="ARBA00022679"/>
    </source>
</evidence>
<evidence type="ECO:0000256" key="3">
    <source>
        <dbReference type="ARBA" id="ARBA00023315"/>
    </source>
</evidence>
<keyword evidence="7" id="KW-1185">Reference proteome</keyword>
<dbReference type="EC" id="2.3.1.51" evidence="6"/>
<dbReference type="AlphaFoldDB" id="A0A841HKF3"/>
<gene>
    <name evidence="6" type="ORF">HNQ60_001932</name>
</gene>